<evidence type="ECO:0000256" key="1">
    <source>
        <dbReference type="ARBA" id="ARBA00002901"/>
    </source>
</evidence>
<evidence type="ECO:0000256" key="2">
    <source>
        <dbReference type="ARBA" id="ARBA00005046"/>
    </source>
</evidence>
<dbReference type="AlphaFoldDB" id="A0A0P1MN70"/>
<dbReference type="SUPFAM" id="SSF63867">
    <property type="entry name" value="MoeA C-terminal domain-like"/>
    <property type="match status" value="1"/>
</dbReference>
<keyword evidence="6" id="KW-0500">Molybdenum</keyword>
<evidence type="ECO:0000256" key="4">
    <source>
        <dbReference type="ARBA" id="ARBA00023150"/>
    </source>
</evidence>
<evidence type="ECO:0000256" key="6">
    <source>
        <dbReference type="RuleBase" id="RU365090"/>
    </source>
</evidence>
<dbReference type="UniPathway" id="UPA00344"/>
<keyword evidence="6" id="KW-0460">Magnesium</keyword>
<dbReference type="RefSeq" id="WP_092347035.1">
    <property type="nucleotide sequence ID" value="NZ_CZVW01000002.1"/>
</dbReference>
<dbReference type="InterPro" id="IPR036425">
    <property type="entry name" value="MoaB/Mog-like_dom_sf"/>
</dbReference>
<dbReference type="Gene3D" id="2.170.190.11">
    <property type="entry name" value="Molybdopterin biosynthesis moea protein, domain 3"/>
    <property type="match status" value="1"/>
</dbReference>
<dbReference type="Pfam" id="PF03453">
    <property type="entry name" value="MoeA_N"/>
    <property type="match status" value="1"/>
</dbReference>
<comment type="function">
    <text evidence="1 6">Catalyzes the insertion of molybdate into adenylated molybdopterin with the concomitant release of AMP.</text>
</comment>
<sequence length="398" mass="44652">MERDYITFEETRKIIAEEVEESDIIQVNLKKSCGYALAEDIFSPVDLPLWTNSAVDGYGFNTKSLVNLPAELKVIGEIKAGEAKKFKIELGEAVKLYTGALIPDGVDAVIEVEKVEKIGDKIVIKEKVKEFCNIRSKGEEVKKGQKVIEKGTEITPGVVGFLSSMGIKEVKVRRKPKVGVIVTGSEILRPGSNLKEGKIYESNSVMLLTGLRKFGIEKIRIAFSKDDFKALRKRFYSFLDECGIIIFTGGVSVGDYDFVRVLVERENVVKLFYKVQQKPGKPIFMGRKGDTLIFGLPGNPAATLICFYEYIIPSIKKMMGFSRIFLPEEEKELLNDVKKKQDRLYFLRAKADGDKVFVLPNQDSHMLSSFVNSNALVLAPKEVSYIQKGEKVKVHILT</sequence>
<evidence type="ECO:0000256" key="3">
    <source>
        <dbReference type="ARBA" id="ARBA00010763"/>
    </source>
</evidence>
<dbReference type="Proteomes" id="UP000199197">
    <property type="component" value="Unassembled WGS sequence"/>
</dbReference>
<dbReference type="NCBIfam" id="TIGR00177">
    <property type="entry name" value="molyb_syn"/>
    <property type="match status" value="1"/>
</dbReference>
<name>A0A0P1MN70_9BACT</name>
<dbReference type="SUPFAM" id="SSF53218">
    <property type="entry name" value="Molybdenum cofactor biosynthesis proteins"/>
    <property type="match status" value="1"/>
</dbReference>
<dbReference type="GO" id="GO:0006777">
    <property type="term" value="P:Mo-molybdopterin cofactor biosynthetic process"/>
    <property type="evidence" value="ECO:0007669"/>
    <property type="project" value="UniProtKB-UniRule"/>
</dbReference>
<dbReference type="InterPro" id="IPR036135">
    <property type="entry name" value="MoeA_linker/N_sf"/>
</dbReference>
<dbReference type="InterPro" id="IPR001453">
    <property type="entry name" value="MoaB/Mog_dom"/>
</dbReference>
<dbReference type="InterPro" id="IPR038987">
    <property type="entry name" value="MoeA-like"/>
</dbReference>
<dbReference type="GO" id="GO:0061599">
    <property type="term" value="F:molybdopterin molybdotransferase activity"/>
    <property type="evidence" value="ECO:0007669"/>
    <property type="project" value="UniProtKB-UniRule"/>
</dbReference>
<dbReference type="Pfam" id="PF03454">
    <property type="entry name" value="MoeA_C"/>
    <property type="match status" value="1"/>
</dbReference>
<dbReference type="InterPro" id="IPR005110">
    <property type="entry name" value="MoeA_linker/N"/>
</dbReference>
<feature type="domain" description="MoaB/Mog" evidence="7">
    <location>
        <begin position="179"/>
        <end position="317"/>
    </location>
</feature>
<dbReference type="CDD" id="cd00887">
    <property type="entry name" value="MoeA"/>
    <property type="match status" value="1"/>
</dbReference>
<comment type="cofactor">
    <cofactor evidence="6">
        <name>Mg(2+)</name>
        <dbReference type="ChEBI" id="CHEBI:18420"/>
    </cofactor>
</comment>
<dbReference type="EMBL" id="CZVW01000002">
    <property type="protein sequence ID" value="CUS96805.1"/>
    <property type="molecule type" value="Genomic_DNA"/>
</dbReference>
<organism evidence="8 9">
    <name type="scientific">Candidatus Chryseopegocella kryptomonas</name>
    <dbReference type="NCBI Taxonomy" id="1633643"/>
    <lineage>
        <taxon>Bacteria</taxon>
        <taxon>Pseudomonadati</taxon>
        <taxon>Candidatus Kryptoniota</taxon>
        <taxon>Candidatus Chryseopegocella</taxon>
    </lineage>
</organism>
<dbReference type="InterPro" id="IPR036688">
    <property type="entry name" value="MoeA_C_domain_IV_sf"/>
</dbReference>
<comment type="catalytic activity">
    <reaction evidence="5">
        <text>adenylyl-molybdopterin + molybdate = Mo-molybdopterin + AMP + H(+)</text>
        <dbReference type="Rhea" id="RHEA:35047"/>
        <dbReference type="ChEBI" id="CHEBI:15378"/>
        <dbReference type="ChEBI" id="CHEBI:36264"/>
        <dbReference type="ChEBI" id="CHEBI:62727"/>
        <dbReference type="ChEBI" id="CHEBI:71302"/>
        <dbReference type="ChEBI" id="CHEBI:456215"/>
        <dbReference type="EC" id="2.10.1.1"/>
    </reaction>
</comment>
<dbReference type="GO" id="GO:0005829">
    <property type="term" value="C:cytosol"/>
    <property type="evidence" value="ECO:0007669"/>
    <property type="project" value="TreeGrafter"/>
</dbReference>
<dbReference type="Gene3D" id="3.90.105.10">
    <property type="entry name" value="Molybdopterin biosynthesis moea protein, domain 2"/>
    <property type="match status" value="1"/>
</dbReference>
<dbReference type="Gene3D" id="3.40.980.10">
    <property type="entry name" value="MoaB/Mog-like domain"/>
    <property type="match status" value="1"/>
</dbReference>
<gene>
    <name evidence="8" type="ORF">JGI23_00182</name>
</gene>
<reference evidence="9" key="1">
    <citation type="submission" date="2015-11" db="EMBL/GenBank/DDBJ databases">
        <authorList>
            <person name="Varghese N."/>
        </authorList>
    </citation>
    <scope>NUCLEOTIDE SEQUENCE [LARGE SCALE GENOMIC DNA]</scope>
    <source>
        <strain evidence="9">JGI-23</strain>
    </source>
</reference>
<dbReference type="InterPro" id="IPR005111">
    <property type="entry name" value="MoeA_C_domain_IV"/>
</dbReference>
<dbReference type="PANTHER" id="PTHR10192:SF5">
    <property type="entry name" value="GEPHYRIN"/>
    <property type="match status" value="1"/>
</dbReference>
<evidence type="ECO:0000313" key="9">
    <source>
        <dbReference type="Proteomes" id="UP000199197"/>
    </source>
</evidence>
<keyword evidence="6 8" id="KW-0808">Transferase</keyword>
<protein>
    <recommendedName>
        <fullName evidence="6">Molybdopterin molybdenumtransferase</fullName>
        <ecNumber evidence="6">2.10.1.1</ecNumber>
    </recommendedName>
</protein>
<dbReference type="PANTHER" id="PTHR10192">
    <property type="entry name" value="MOLYBDOPTERIN BIOSYNTHESIS PROTEIN"/>
    <property type="match status" value="1"/>
</dbReference>
<comment type="similarity">
    <text evidence="3 6">Belongs to the MoeA family.</text>
</comment>
<accession>A0A0P1MN70</accession>
<dbReference type="InterPro" id="IPR008284">
    <property type="entry name" value="MoCF_biosynth_CS"/>
</dbReference>
<dbReference type="OrthoDB" id="9804758at2"/>
<keyword evidence="9" id="KW-1185">Reference proteome</keyword>
<keyword evidence="6" id="KW-0479">Metal-binding</keyword>
<keyword evidence="4 6" id="KW-0501">Molybdenum cofactor biosynthesis</keyword>
<dbReference type="PROSITE" id="PS01079">
    <property type="entry name" value="MOCF_BIOSYNTHESIS_2"/>
    <property type="match status" value="1"/>
</dbReference>
<comment type="pathway">
    <text evidence="2 6">Cofactor biosynthesis; molybdopterin biosynthesis.</text>
</comment>
<evidence type="ECO:0000313" key="8">
    <source>
        <dbReference type="EMBL" id="CUS96805.1"/>
    </source>
</evidence>
<evidence type="ECO:0000259" key="7">
    <source>
        <dbReference type="SMART" id="SM00852"/>
    </source>
</evidence>
<dbReference type="Gene3D" id="2.40.340.10">
    <property type="entry name" value="MoeA, C-terminal, domain IV"/>
    <property type="match status" value="1"/>
</dbReference>
<dbReference type="SUPFAM" id="SSF63882">
    <property type="entry name" value="MoeA N-terminal region -like"/>
    <property type="match status" value="1"/>
</dbReference>
<dbReference type="Pfam" id="PF00994">
    <property type="entry name" value="MoCF_biosynth"/>
    <property type="match status" value="1"/>
</dbReference>
<dbReference type="EC" id="2.10.1.1" evidence="6"/>
<dbReference type="NCBIfam" id="NF045515">
    <property type="entry name" value="Glp_gephyrin"/>
    <property type="match status" value="1"/>
</dbReference>
<evidence type="ECO:0000256" key="5">
    <source>
        <dbReference type="ARBA" id="ARBA00047317"/>
    </source>
</evidence>
<proteinExistence type="inferred from homology"/>
<dbReference type="GO" id="GO:0046872">
    <property type="term" value="F:metal ion binding"/>
    <property type="evidence" value="ECO:0007669"/>
    <property type="project" value="UniProtKB-UniRule"/>
</dbReference>
<dbReference type="SMART" id="SM00852">
    <property type="entry name" value="MoCF_biosynth"/>
    <property type="match status" value="1"/>
</dbReference>